<dbReference type="Proteomes" id="UP000031327">
    <property type="component" value="Unassembled WGS sequence"/>
</dbReference>
<keyword evidence="3" id="KW-0238">DNA-binding</keyword>
<evidence type="ECO:0000259" key="5">
    <source>
        <dbReference type="PROSITE" id="PS50931"/>
    </source>
</evidence>
<name>A0A023PZ52_9GAMM</name>
<dbReference type="PANTHER" id="PTHR30537">
    <property type="entry name" value="HTH-TYPE TRANSCRIPTIONAL REGULATOR"/>
    <property type="match status" value="1"/>
</dbReference>
<reference evidence="6" key="1">
    <citation type="journal article" date="2014" name="Science">
        <title>Marine tubeworm metamorphosis induced by arrays of bacterial phage tail-like structures.</title>
        <authorList>
            <person name="Shikuma N.J."/>
            <person name="Pilhofer M."/>
            <person name="Weiss G.L."/>
            <person name="Hadfield M.G."/>
            <person name="Jensen G.J."/>
            <person name="Newman D.K."/>
        </authorList>
    </citation>
    <scope>NUCLEOTIDE SEQUENCE</scope>
    <source>
        <strain evidence="6">HI1</strain>
    </source>
</reference>
<organism evidence="6">
    <name type="scientific">Pseudoalteromonas luteoviolacea</name>
    <dbReference type="NCBI Taxonomy" id="43657"/>
    <lineage>
        <taxon>Bacteria</taxon>
        <taxon>Pseudomonadati</taxon>
        <taxon>Pseudomonadota</taxon>
        <taxon>Gammaproteobacteria</taxon>
        <taxon>Alteromonadales</taxon>
        <taxon>Pseudoalteromonadaceae</taxon>
        <taxon>Pseudoalteromonas</taxon>
    </lineage>
</organism>
<evidence type="ECO:0000256" key="2">
    <source>
        <dbReference type="ARBA" id="ARBA00023015"/>
    </source>
</evidence>
<dbReference type="InterPro" id="IPR036390">
    <property type="entry name" value="WH_DNA-bd_sf"/>
</dbReference>
<evidence type="ECO:0000313" key="6">
    <source>
        <dbReference type="EMBL" id="AHX39884.1"/>
    </source>
</evidence>
<keyword evidence="4" id="KW-0804">Transcription</keyword>
<proteinExistence type="inferred from homology"/>
<dbReference type="Gene3D" id="3.40.190.10">
    <property type="entry name" value="Periplasmic binding protein-like II"/>
    <property type="match status" value="2"/>
</dbReference>
<evidence type="ECO:0000256" key="3">
    <source>
        <dbReference type="ARBA" id="ARBA00023125"/>
    </source>
</evidence>
<sequence length="302" mass="34069">MSNLNLSLTALHTFSVVAKELNFTAAAGVLHISPSAVSHQMKLLEAQLGMSLFHRKSKGVTLTRDATLLAEHINKGFNILEFGVDNARRSSQTERVVLAVIPSLLEHWLIPKLSDFYRCYPNIELQLVAKDQLVDFNREHVDAHLHFGHGQYQGLTCQQLAAEWVYPVCAPHYSKKLGEGAHLLSYQGGKEDAPGSIDWQAWFELQSLNYVSRDRLTVFSHVGHTLTAAKHGQGIALAWHHIATEMITQSALIKMPYTPLKMPFSYFLIMPNKANYTNGLRCLGEWLEQQFHDFNLVNKPVR</sequence>
<dbReference type="PRINTS" id="PR00039">
    <property type="entry name" value="HTHLYSR"/>
</dbReference>
<accession>A0A023PZ52</accession>
<evidence type="ECO:0000256" key="4">
    <source>
        <dbReference type="ARBA" id="ARBA00023163"/>
    </source>
</evidence>
<feature type="domain" description="HTH lysR-type" evidence="5">
    <location>
        <begin position="6"/>
        <end position="63"/>
    </location>
</feature>
<dbReference type="EMBL" id="JWIC01000007">
    <property type="protein sequence ID" value="KID56078.1"/>
    <property type="molecule type" value="Genomic_DNA"/>
</dbReference>
<dbReference type="GO" id="GO:0043565">
    <property type="term" value="F:sequence-specific DNA binding"/>
    <property type="evidence" value="ECO:0007669"/>
    <property type="project" value="TreeGrafter"/>
</dbReference>
<evidence type="ECO:0000313" key="8">
    <source>
        <dbReference type="Proteomes" id="UP000031327"/>
    </source>
</evidence>
<dbReference type="GO" id="GO:0006351">
    <property type="term" value="P:DNA-templated transcription"/>
    <property type="evidence" value="ECO:0007669"/>
    <property type="project" value="TreeGrafter"/>
</dbReference>
<dbReference type="PROSITE" id="PS50931">
    <property type="entry name" value="HTH_LYSR"/>
    <property type="match status" value="1"/>
</dbReference>
<keyword evidence="2" id="KW-0805">Transcription regulation</keyword>
<dbReference type="InterPro" id="IPR005119">
    <property type="entry name" value="LysR_subst-bd"/>
</dbReference>
<dbReference type="Gene3D" id="1.10.10.10">
    <property type="entry name" value="Winged helix-like DNA-binding domain superfamily/Winged helix DNA-binding domain"/>
    <property type="match status" value="1"/>
</dbReference>
<dbReference type="Pfam" id="PF00126">
    <property type="entry name" value="HTH_1"/>
    <property type="match status" value="1"/>
</dbReference>
<dbReference type="SUPFAM" id="SSF46785">
    <property type="entry name" value="Winged helix' DNA-binding domain"/>
    <property type="match status" value="1"/>
</dbReference>
<evidence type="ECO:0000313" key="7">
    <source>
        <dbReference type="EMBL" id="KID56078.1"/>
    </source>
</evidence>
<protein>
    <submittedName>
        <fullName evidence="6">Transcriptional regulator, LysR family</fullName>
    </submittedName>
</protein>
<dbReference type="EMBL" id="KF724688">
    <property type="protein sequence ID" value="AHX39884.1"/>
    <property type="molecule type" value="Genomic_DNA"/>
</dbReference>
<dbReference type="PANTHER" id="PTHR30537:SF32">
    <property type="entry name" value="HTH-TYPE TRANSCRIPTIONAL REGULATOR DSDC"/>
    <property type="match status" value="1"/>
</dbReference>
<comment type="similarity">
    <text evidence="1">Belongs to the LysR transcriptional regulatory family.</text>
</comment>
<dbReference type="SUPFAM" id="SSF53850">
    <property type="entry name" value="Periplasmic binding protein-like II"/>
    <property type="match status" value="1"/>
</dbReference>
<dbReference type="AlphaFoldDB" id="A0A023PZ52"/>
<dbReference type="OrthoDB" id="5723059at2"/>
<dbReference type="Pfam" id="PF03466">
    <property type="entry name" value="LysR_substrate"/>
    <property type="match status" value="1"/>
</dbReference>
<dbReference type="InterPro" id="IPR036388">
    <property type="entry name" value="WH-like_DNA-bd_sf"/>
</dbReference>
<dbReference type="RefSeq" id="WP_039610651.1">
    <property type="nucleotide sequence ID" value="NZ_JWIC01000007.1"/>
</dbReference>
<dbReference type="GO" id="GO:0003700">
    <property type="term" value="F:DNA-binding transcription factor activity"/>
    <property type="evidence" value="ECO:0007669"/>
    <property type="project" value="InterPro"/>
</dbReference>
<dbReference type="InterPro" id="IPR000847">
    <property type="entry name" value="LysR_HTH_N"/>
</dbReference>
<gene>
    <name evidence="7" type="ORF">JF50_17415</name>
</gene>
<evidence type="ECO:0000256" key="1">
    <source>
        <dbReference type="ARBA" id="ARBA00009437"/>
    </source>
</evidence>
<reference evidence="7 8" key="2">
    <citation type="submission" date="2014-12" db="EMBL/GenBank/DDBJ databases">
        <title>Draft Genome Sequence of Pseudoalteromonas luteoviolacea HI1.</title>
        <authorList>
            <person name="Asahina A.Y."/>
            <person name="Hadfield M.G."/>
        </authorList>
    </citation>
    <scope>NUCLEOTIDE SEQUENCE [LARGE SCALE GENOMIC DNA]</scope>
    <source>
        <strain evidence="7 8">HI1</strain>
    </source>
</reference>
<dbReference type="InterPro" id="IPR058163">
    <property type="entry name" value="LysR-type_TF_proteobact-type"/>
</dbReference>